<name>A0A366ECY7_9BACI</name>
<feature type="compositionally biased region" description="Basic and acidic residues" evidence="5">
    <location>
        <begin position="479"/>
        <end position="489"/>
    </location>
</feature>
<dbReference type="InterPro" id="IPR007829">
    <property type="entry name" value="TM2"/>
</dbReference>
<feature type="transmembrane region" description="Helical" evidence="6">
    <location>
        <begin position="9"/>
        <end position="27"/>
    </location>
</feature>
<comment type="caution">
    <text evidence="10">The sequence shown here is derived from an EMBL/GenBank/DDBJ whole genome shotgun (WGS) entry which is preliminary data.</text>
</comment>
<evidence type="ECO:0000256" key="5">
    <source>
        <dbReference type="SAM" id="MobiDB-lite"/>
    </source>
</evidence>
<keyword evidence="4 6" id="KW-0472">Membrane</keyword>
<feature type="compositionally biased region" description="Polar residues" evidence="5">
    <location>
        <begin position="549"/>
        <end position="559"/>
    </location>
</feature>
<evidence type="ECO:0000259" key="9">
    <source>
        <dbReference type="Pfam" id="PF15615"/>
    </source>
</evidence>
<evidence type="ECO:0000313" key="10">
    <source>
        <dbReference type="EMBL" id="RBP00193.1"/>
    </source>
</evidence>
<feature type="domain" description="TM2" evidence="7">
    <location>
        <begin position="4"/>
        <end position="54"/>
    </location>
</feature>
<evidence type="ECO:0000256" key="2">
    <source>
        <dbReference type="ARBA" id="ARBA00022692"/>
    </source>
</evidence>
<dbReference type="Pfam" id="PF05154">
    <property type="entry name" value="TM2"/>
    <property type="match status" value="1"/>
</dbReference>
<feature type="domain" description="TerB N-terminal" evidence="8">
    <location>
        <begin position="158"/>
        <end position="316"/>
    </location>
</feature>
<evidence type="ECO:0000259" key="8">
    <source>
        <dbReference type="Pfam" id="PF13208"/>
    </source>
</evidence>
<dbReference type="AlphaFoldDB" id="A0A366ECY7"/>
<dbReference type="InterPro" id="IPR025266">
    <property type="entry name" value="TerB_N"/>
</dbReference>
<feature type="region of interest" description="Disordered" evidence="5">
    <location>
        <begin position="469"/>
        <end position="489"/>
    </location>
</feature>
<proteinExistence type="predicted"/>
<evidence type="ECO:0000259" key="7">
    <source>
        <dbReference type="Pfam" id="PF05154"/>
    </source>
</evidence>
<dbReference type="Proteomes" id="UP000252118">
    <property type="component" value="Unassembled WGS sequence"/>
</dbReference>
<dbReference type="OrthoDB" id="9816361at2"/>
<dbReference type="Pfam" id="PF13208">
    <property type="entry name" value="TerB_N"/>
    <property type="match status" value="1"/>
</dbReference>
<dbReference type="Pfam" id="PF15615">
    <property type="entry name" value="TerB_C"/>
    <property type="match status" value="1"/>
</dbReference>
<keyword evidence="3 6" id="KW-1133">Transmembrane helix</keyword>
<feature type="domain" description="TerB-C" evidence="9">
    <location>
        <begin position="480"/>
        <end position="652"/>
    </location>
</feature>
<evidence type="ECO:0000313" key="11">
    <source>
        <dbReference type="Proteomes" id="UP000252118"/>
    </source>
</evidence>
<protein>
    <submittedName>
        <fullName evidence="10">TM2 domain-containing membrane protein YozV</fullName>
    </submittedName>
</protein>
<dbReference type="InterPro" id="IPR028932">
    <property type="entry name" value="TerB-C"/>
</dbReference>
<organism evidence="10 11">
    <name type="scientific">Rossellomorea aquimaris</name>
    <dbReference type="NCBI Taxonomy" id="189382"/>
    <lineage>
        <taxon>Bacteria</taxon>
        <taxon>Bacillati</taxon>
        <taxon>Bacillota</taxon>
        <taxon>Bacilli</taxon>
        <taxon>Bacillales</taxon>
        <taxon>Bacillaceae</taxon>
        <taxon>Rossellomorea</taxon>
    </lineage>
</organism>
<comment type="subcellular location">
    <subcellularLocation>
        <location evidence="1">Membrane</location>
        <topology evidence="1">Multi-pass membrane protein</topology>
    </subcellularLocation>
</comment>
<evidence type="ECO:0000256" key="1">
    <source>
        <dbReference type="ARBA" id="ARBA00004141"/>
    </source>
</evidence>
<dbReference type="GO" id="GO:0016020">
    <property type="term" value="C:membrane"/>
    <property type="evidence" value="ECO:0007669"/>
    <property type="project" value="UniProtKB-SubCell"/>
</dbReference>
<evidence type="ECO:0000256" key="4">
    <source>
        <dbReference type="ARBA" id="ARBA00023136"/>
    </source>
</evidence>
<evidence type="ECO:0000256" key="6">
    <source>
        <dbReference type="SAM" id="Phobius"/>
    </source>
</evidence>
<sequence>MKKQKSPTVGYILAFFLGILGIHLFYYRKYIRGALYLLFSWTYVPMVLGWIDMFFIKRWTNELNNNVIGQRSKTSPKNPVDVNEKNLVTQRPEAEDIAPFKNQGDTETIEMPTEKPNSLSMIKDAFTFYSEKDIVLPKYIHLNTPIDIKASIDKLKKPKNNRYEKSGIVFEVSISSSHQSFIRDSLKHSQTRGIETKEVPFQSYWPTFEHLDKKQRKWYFYWREQALKGHYLDVDLSYIFIFVYELINYSFNINAAFNVSMLVRLNEAYIERHPKLNKYLNGWIADMLFELNERELANEFVEESYNTSVPRLYTLIQENQDSLESISITYWKPYIKNYRETEFFSKNKNKIYKSFKESIPSLKKLYEKEGKGLLAEWFEIKNEREVRYLYSGAVLGREYHDTHVQVEKVYATEDLTKVVSNLFRLAENVVRSENNEKRNIKVDESILPEDMKEVMVKSRFKTVKKRDKRIKGSKIPVPQKEEQTAEKEVKRNEIQFDWDEISQKDKELNLIKDKIEAKEANDQITGEDISVSPISGAENDQNKKVADASNAQSPKVDNQQGEKRSFSADVIEVGEDYDGLVEALSSSQQEFLSLIKVGEIRKAKASEFAKQNGKMLGVFLSEINEIAMEHIDDTLLEEKDDKVIIIEDYEEVIDMVRSVLIEN</sequence>
<feature type="transmembrane region" description="Helical" evidence="6">
    <location>
        <begin position="33"/>
        <end position="56"/>
    </location>
</feature>
<feature type="region of interest" description="Disordered" evidence="5">
    <location>
        <begin position="524"/>
        <end position="564"/>
    </location>
</feature>
<dbReference type="RefSeq" id="WP_113971180.1">
    <property type="nucleotide sequence ID" value="NZ_QNRJ01000025.1"/>
</dbReference>
<gene>
    <name evidence="10" type="ORF">DET59_12510</name>
</gene>
<accession>A0A366ECY7</accession>
<evidence type="ECO:0000256" key="3">
    <source>
        <dbReference type="ARBA" id="ARBA00022989"/>
    </source>
</evidence>
<dbReference type="EMBL" id="QNRJ01000025">
    <property type="protein sequence ID" value="RBP00193.1"/>
    <property type="molecule type" value="Genomic_DNA"/>
</dbReference>
<reference evidence="10 11" key="1">
    <citation type="submission" date="2018-06" db="EMBL/GenBank/DDBJ databases">
        <title>Freshwater and sediment microbial communities from various areas in North America, analyzing microbe dynamics in response to fracking.</title>
        <authorList>
            <person name="Lamendella R."/>
        </authorList>
    </citation>
    <scope>NUCLEOTIDE SEQUENCE [LARGE SCALE GENOMIC DNA]</scope>
    <source>
        <strain evidence="10 11">97B</strain>
    </source>
</reference>
<keyword evidence="2 6" id="KW-0812">Transmembrane</keyword>